<evidence type="ECO:0000313" key="3">
    <source>
        <dbReference type="Proteomes" id="UP000325788"/>
    </source>
</evidence>
<dbReference type="Proteomes" id="UP000325788">
    <property type="component" value="Unassembled WGS sequence"/>
</dbReference>
<dbReference type="AlphaFoldDB" id="A0A5N4WER8"/>
<dbReference type="EMBL" id="VXLD01000003">
    <property type="protein sequence ID" value="KAB1856847.1"/>
    <property type="molecule type" value="Genomic_DNA"/>
</dbReference>
<feature type="compositionally biased region" description="Polar residues" evidence="1">
    <location>
        <begin position="53"/>
        <end position="62"/>
    </location>
</feature>
<proteinExistence type="predicted"/>
<dbReference type="InterPro" id="IPR022236">
    <property type="entry name" value="DUF3761"/>
</dbReference>
<name>A0A5N4WER8_9GAMM</name>
<gene>
    <name evidence="2" type="ORF">F4W09_07565</name>
</gene>
<evidence type="ECO:0000256" key="1">
    <source>
        <dbReference type="SAM" id="MobiDB-lite"/>
    </source>
</evidence>
<evidence type="ECO:0000313" key="2">
    <source>
        <dbReference type="EMBL" id="KAB1856847.1"/>
    </source>
</evidence>
<comment type="caution">
    <text evidence="2">The sequence shown here is derived from an EMBL/GenBank/DDBJ whole genome shotgun (WGS) entry which is preliminary data.</text>
</comment>
<protein>
    <submittedName>
        <fullName evidence="2">DUF3761 domain-containing protein</fullName>
    </submittedName>
</protein>
<accession>A0A5N4WER8</accession>
<dbReference type="Pfam" id="PF12587">
    <property type="entry name" value="DUF3761"/>
    <property type="match status" value="1"/>
</dbReference>
<sequence>MTPQTNTANSTSYNSGTISGKGYVNSKGNYVPSPRKSNTKPNGATAKCRDGTWSFSQSTRGTCSRHGGVSSWL</sequence>
<organism evidence="2 3">
    <name type="scientific">Acinetobacter tandoii</name>
    <dbReference type="NCBI Taxonomy" id="202954"/>
    <lineage>
        <taxon>Bacteria</taxon>
        <taxon>Pseudomonadati</taxon>
        <taxon>Pseudomonadota</taxon>
        <taxon>Gammaproteobacteria</taxon>
        <taxon>Moraxellales</taxon>
        <taxon>Moraxellaceae</taxon>
        <taxon>Acinetobacter</taxon>
    </lineage>
</organism>
<feature type="compositionally biased region" description="Polar residues" evidence="1">
    <location>
        <begin position="1"/>
        <end position="18"/>
    </location>
</feature>
<feature type="region of interest" description="Disordered" evidence="1">
    <location>
        <begin position="1"/>
        <end position="73"/>
    </location>
</feature>
<reference evidence="2 3" key="1">
    <citation type="submission" date="2019-09" db="EMBL/GenBank/DDBJ databases">
        <title>Draft genome sequence of Acinetobacter tandoii W4-4-4 isolated from environmental water sample.</title>
        <authorList>
            <person name="Wee S.K."/>
            <person name="Yan B."/>
            <person name="Mustaffa S.B."/>
            <person name="Yap E.P.H."/>
        </authorList>
    </citation>
    <scope>NUCLEOTIDE SEQUENCE [LARGE SCALE GENOMIC DNA]</scope>
    <source>
        <strain evidence="2 3">W4-4-4</strain>
    </source>
</reference>